<dbReference type="Pfam" id="PF19081">
    <property type="entry name" value="Ig_7"/>
    <property type="match status" value="1"/>
</dbReference>
<dbReference type="InterPro" id="IPR026341">
    <property type="entry name" value="T9SS_type_B"/>
</dbReference>
<accession>A0A5C7B955</accession>
<dbReference type="AlphaFoldDB" id="A0A5C7B955"/>
<evidence type="ECO:0000259" key="1">
    <source>
        <dbReference type="Pfam" id="PF19081"/>
    </source>
</evidence>
<reference evidence="2 3" key="1">
    <citation type="submission" date="2019-08" db="EMBL/GenBank/DDBJ databases">
        <title>Genome of Psychroserpens burtonensis ACAM 167.</title>
        <authorList>
            <person name="Bowman J.P."/>
        </authorList>
    </citation>
    <scope>NUCLEOTIDE SEQUENCE [LARGE SCALE GENOMIC DNA]</scope>
    <source>
        <strain evidence="2 3">ACAM 167</strain>
    </source>
</reference>
<dbReference type="InterPro" id="IPR044023">
    <property type="entry name" value="Ig_7"/>
</dbReference>
<name>A0A5C7B955_9FLAO</name>
<dbReference type="OrthoDB" id="1236981at2"/>
<sequence>ATVTVTFVPTPNAGTDAALDLCENDAPIDLFTILGGAPETGGAWSPTLTSGTGLFDPSQDVAGVYTYTVTGTPPCDDISASVTVTTNTPLNAGTNSSVDLCTNNDPIDLFTILGGSPETGGTWSPTLASGTSLFDPTVDSEGVYTYTLIGTLPCDDASATVTVTFVPTPNAGEDSNAIICSDDGTQDLFNYLDGTPDLGGTWSPATASGTGIFDPNLDIAGTYTYTVTGPIVCNQTDTSAVTVTIEINPNTTGLEISSEDICLGLSIDISISNATLLPDGSFILTYNLSGANQSDNTITINITNGISIFNIPANLLTTPGLTTVTITSIISIGSICSANVSTITTSDFIIFDNVTPQIIQNGNIFCTQDEPTIENLSNNITSTDDITWFDAPINGNSYSNIDTLVDGETYYASALTDNGCESINRLEITVLLEDCPEEIVIPDGFSPNNDSINDEFTIENLRDLYPDFTLEIYNRYGNILYKGDINTSDWDGTSKKGLTLGESLLPVGVYFFILEFNDENNKNPIQGRVYLSR</sequence>
<feature type="non-terminal residue" evidence="2">
    <location>
        <position position="1"/>
    </location>
</feature>
<keyword evidence="3" id="KW-1185">Reference proteome</keyword>
<dbReference type="RefSeq" id="WP_147231257.1">
    <property type="nucleotide sequence ID" value="NZ_VOSB01000006.1"/>
</dbReference>
<organism evidence="2 3">
    <name type="scientific">Psychroserpens burtonensis</name>
    <dbReference type="NCBI Taxonomy" id="49278"/>
    <lineage>
        <taxon>Bacteria</taxon>
        <taxon>Pseudomonadati</taxon>
        <taxon>Bacteroidota</taxon>
        <taxon>Flavobacteriia</taxon>
        <taxon>Flavobacteriales</taxon>
        <taxon>Flavobacteriaceae</taxon>
        <taxon>Psychroserpens</taxon>
    </lineage>
</organism>
<proteinExistence type="predicted"/>
<evidence type="ECO:0000313" key="2">
    <source>
        <dbReference type="EMBL" id="TXE18768.1"/>
    </source>
</evidence>
<comment type="caution">
    <text evidence="2">The sequence shown here is derived from an EMBL/GenBank/DDBJ whole genome shotgun (WGS) entry which is preliminary data.</text>
</comment>
<dbReference type="NCBIfam" id="TIGR04131">
    <property type="entry name" value="Bac_Flav_CTERM"/>
    <property type="match status" value="1"/>
</dbReference>
<protein>
    <submittedName>
        <fullName evidence="2">Gliding motility-associated C-terminal domain-containing protein</fullName>
    </submittedName>
</protein>
<evidence type="ECO:0000313" key="3">
    <source>
        <dbReference type="Proteomes" id="UP000321938"/>
    </source>
</evidence>
<feature type="domain" description="Ig-like" evidence="1">
    <location>
        <begin position="355"/>
        <end position="430"/>
    </location>
</feature>
<gene>
    <name evidence="2" type="ORF">ES692_04765</name>
</gene>
<dbReference type="EMBL" id="VOSB01000006">
    <property type="protein sequence ID" value="TXE18768.1"/>
    <property type="molecule type" value="Genomic_DNA"/>
</dbReference>
<dbReference type="Pfam" id="PF13585">
    <property type="entry name" value="CHU_C"/>
    <property type="match status" value="1"/>
</dbReference>
<dbReference type="STRING" id="1123037.GCA_000425305_02797"/>
<dbReference type="Proteomes" id="UP000321938">
    <property type="component" value="Unassembled WGS sequence"/>
</dbReference>